<keyword evidence="6" id="KW-0418">Kinase</keyword>
<dbReference type="InterPro" id="IPR050397">
    <property type="entry name" value="Env_Response_Regulators"/>
</dbReference>
<dbReference type="InterPro" id="IPR036390">
    <property type="entry name" value="WH_DNA-bd_sf"/>
</dbReference>
<evidence type="ECO:0000256" key="2">
    <source>
        <dbReference type="ARBA" id="ARBA00023125"/>
    </source>
</evidence>
<organism evidence="6 7">
    <name type="scientific">Clostridium frigidicarnis</name>
    <dbReference type="NCBI Taxonomy" id="84698"/>
    <lineage>
        <taxon>Bacteria</taxon>
        <taxon>Bacillati</taxon>
        <taxon>Bacillota</taxon>
        <taxon>Clostridia</taxon>
        <taxon>Eubacteriales</taxon>
        <taxon>Clostridiaceae</taxon>
        <taxon>Clostridium</taxon>
    </lineage>
</organism>
<dbReference type="GO" id="GO:0005829">
    <property type="term" value="C:cytosol"/>
    <property type="evidence" value="ECO:0007669"/>
    <property type="project" value="TreeGrafter"/>
</dbReference>
<dbReference type="Gene3D" id="2.60.120.10">
    <property type="entry name" value="Jelly Rolls"/>
    <property type="match status" value="1"/>
</dbReference>
<dbReference type="SMART" id="SM00419">
    <property type="entry name" value="HTH_CRP"/>
    <property type="match status" value="1"/>
</dbReference>
<accession>A0A1I1AEY9</accession>
<dbReference type="InterPro" id="IPR036388">
    <property type="entry name" value="WH-like_DNA-bd_sf"/>
</dbReference>
<dbReference type="PROSITE" id="PS50042">
    <property type="entry name" value="CNMP_BINDING_3"/>
    <property type="match status" value="1"/>
</dbReference>
<dbReference type="EMBL" id="FOKI01000034">
    <property type="protein sequence ID" value="SFB36052.1"/>
    <property type="molecule type" value="Genomic_DNA"/>
</dbReference>
<dbReference type="InterPro" id="IPR012318">
    <property type="entry name" value="HTH_CRP"/>
</dbReference>
<feature type="domain" description="HTH crp-type" evidence="5">
    <location>
        <begin position="151"/>
        <end position="222"/>
    </location>
</feature>
<dbReference type="OrthoDB" id="1706474at2"/>
<dbReference type="AlphaFoldDB" id="A0A1I1AEY9"/>
<keyword evidence="1" id="KW-0805">Transcription regulation</keyword>
<reference evidence="6 7" key="1">
    <citation type="submission" date="2016-10" db="EMBL/GenBank/DDBJ databases">
        <authorList>
            <person name="de Groot N.N."/>
        </authorList>
    </citation>
    <scope>NUCLEOTIDE SEQUENCE [LARGE SCALE GENOMIC DNA]</scope>
    <source>
        <strain evidence="6 7">DSM 12271</strain>
    </source>
</reference>
<evidence type="ECO:0000256" key="1">
    <source>
        <dbReference type="ARBA" id="ARBA00023015"/>
    </source>
</evidence>
<dbReference type="SUPFAM" id="SSF51206">
    <property type="entry name" value="cAMP-binding domain-like"/>
    <property type="match status" value="1"/>
</dbReference>
<protein>
    <submittedName>
        <fullName evidence="6">cAMP-binding domain of CRP or a regulatory subunit of cAMP-dependent protein kinases</fullName>
    </submittedName>
</protein>
<dbReference type="GO" id="GO:0016301">
    <property type="term" value="F:kinase activity"/>
    <property type="evidence" value="ECO:0007669"/>
    <property type="project" value="UniProtKB-KW"/>
</dbReference>
<dbReference type="Pfam" id="PF13545">
    <property type="entry name" value="HTH_Crp_2"/>
    <property type="match status" value="1"/>
</dbReference>
<dbReference type="PANTHER" id="PTHR24567:SF74">
    <property type="entry name" value="HTH-TYPE TRANSCRIPTIONAL REGULATOR ARCR"/>
    <property type="match status" value="1"/>
</dbReference>
<dbReference type="Proteomes" id="UP000198619">
    <property type="component" value="Unassembled WGS sequence"/>
</dbReference>
<dbReference type="Pfam" id="PF00027">
    <property type="entry name" value="cNMP_binding"/>
    <property type="match status" value="1"/>
</dbReference>
<gene>
    <name evidence="6" type="ORF">SAMN04488528_103415</name>
</gene>
<feature type="domain" description="Cyclic nucleotide-binding" evidence="4">
    <location>
        <begin position="15"/>
        <end position="134"/>
    </location>
</feature>
<evidence type="ECO:0000259" key="5">
    <source>
        <dbReference type="PROSITE" id="PS51063"/>
    </source>
</evidence>
<dbReference type="RefSeq" id="WP_090042647.1">
    <property type="nucleotide sequence ID" value="NZ_FOKI01000034.1"/>
</dbReference>
<name>A0A1I1AEY9_9CLOT</name>
<dbReference type="CDD" id="cd00038">
    <property type="entry name" value="CAP_ED"/>
    <property type="match status" value="1"/>
</dbReference>
<keyword evidence="3" id="KW-0804">Transcription</keyword>
<dbReference type="SUPFAM" id="SSF46785">
    <property type="entry name" value="Winged helix' DNA-binding domain"/>
    <property type="match status" value="1"/>
</dbReference>
<evidence type="ECO:0000256" key="3">
    <source>
        <dbReference type="ARBA" id="ARBA00023163"/>
    </source>
</evidence>
<dbReference type="Gene3D" id="1.10.10.10">
    <property type="entry name" value="Winged helix-like DNA-binding domain superfamily/Winged helix DNA-binding domain"/>
    <property type="match status" value="1"/>
</dbReference>
<dbReference type="PANTHER" id="PTHR24567">
    <property type="entry name" value="CRP FAMILY TRANSCRIPTIONAL REGULATORY PROTEIN"/>
    <property type="match status" value="1"/>
</dbReference>
<keyword evidence="7" id="KW-1185">Reference proteome</keyword>
<dbReference type="PRINTS" id="PR00034">
    <property type="entry name" value="HTHCRP"/>
</dbReference>
<keyword evidence="6" id="KW-0808">Transferase</keyword>
<evidence type="ECO:0000313" key="6">
    <source>
        <dbReference type="EMBL" id="SFB36052.1"/>
    </source>
</evidence>
<dbReference type="InterPro" id="IPR018490">
    <property type="entry name" value="cNMP-bd_dom_sf"/>
</dbReference>
<dbReference type="InterPro" id="IPR000595">
    <property type="entry name" value="cNMP-bd_dom"/>
</dbReference>
<dbReference type="InterPro" id="IPR014710">
    <property type="entry name" value="RmlC-like_jellyroll"/>
</dbReference>
<dbReference type="STRING" id="84698.SAMN04488528_103415"/>
<dbReference type="GO" id="GO:0003677">
    <property type="term" value="F:DNA binding"/>
    <property type="evidence" value="ECO:0007669"/>
    <property type="project" value="UniProtKB-KW"/>
</dbReference>
<evidence type="ECO:0000259" key="4">
    <source>
        <dbReference type="PROSITE" id="PS50042"/>
    </source>
</evidence>
<keyword evidence="2" id="KW-0238">DNA-binding</keyword>
<dbReference type="GO" id="GO:0003700">
    <property type="term" value="F:DNA-binding transcription factor activity"/>
    <property type="evidence" value="ECO:0007669"/>
    <property type="project" value="TreeGrafter"/>
</dbReference>
<dbReference type="PROSITE" id="PS51063">
    <property type="entry name" value="HTH_CRP_2"/>
    <property type="match status" value="1"/>
</dbReference>
<sequence>MINFNTEKELKELDTFKGIKAKTFEEIRCCGQIREYRKGKNIFIDKEDVTMIYIVLSGKFSLYKLGNNGQKRVVYILGKDRIINEVIIDDLPSSINCEVFECGKLLLIEKNKLISLMEEDFNLTKNIIESLSKKVRRLYRQIKNTSPNILVDKKLAAKLWKLSKDYGEKTDLGVEINLNLSKTYLADMFGSQRETISRTLKELEKKNLIIVTNKRITILNSEKLIEFFKKS</sequence>
<evidence type="ECO:0000313" key="7">
    <source>
        <dbReference type="Proteomes" id="UP000198619"/>
    </source>
</evidence>
<proteinExistence type="predicted"/>